<gene>
    <name evidence="7" type="ORF">AVDCRST_MAG76-973</name>
</gene>
<evidence type="ECO:0000256" key="3">
    <source>
        <dbReference type="ARBA" id="ARBA00022741"/>
    </source>
</evidence>
<dbReference type="PANTHER" id="PTHR43820">
    <property type="entry name" value="HIGH-AFFINITY BRANCHED-CHAIN AMINO ACID TRANSPORT ATP-BINDING PROTEIN LIVF"/>
    <property type="match status" value="1"/>
</dbReference>
<reference evidence="7" key="1">
    <citation type="submission" date="2020-02" db="EMBL/GenBank/DDBJ databases">
        <authorList>
            <person name="Meier V. D."/>
        </authorList>
    </citation>
    <scope>NUCLEOTIDE SEQUENCE</scope>
    <source>
        <strain evidence="7">AVDCRST_MAG76</strain>
    </source>
</reference>
<dbReference type="Gene3D" id="3.40.50.300">
    <property type="entry name" value="P-loop containing nucleotide triphosphate hydrolases"/>
    <property type="match status" value="1"/>
</dbReference>
<evidence type="ECO:0000256" key="2">
    <source>
        <dbReference type="ARBA" id="ARBA00022448"/>
    </source>
</evidence>
<dbReference type="InterPro" id="IPR017871">
    <property type="entry name" value="ABC_transporter-like_CS"/>
</dbReference>
<dbReference type="GO" id="GO:0016887">
    <property type="term" value="F:ATP hydrolysis activity"/>
    <property type="evidence" value="ECO:0007669"/>
    <property type="project" value="InterPro"/>
</dbReference>
<keyword evidence="5" id="KW-0029">Amino-acid transport</keyword>
<keyword evidence="2" id="KW-0813">Transport</keyword>
<dbReference type="InterPro" id="IPR052156">
    <property type="entry name" value="BCAA_Transport_ATP-bd_LivF"/>
</dbReference>
<dbReference type="GO" id="GO:0005524">
    <property type="term" value="F:ATP binding"/>
    <property type="evidence" value="ECO:0007669"/>
    <property type="project" value="UniProtKB-KW"/>
</dbReference>
<evidence type="ECO:0000256" key="4">
    <source>
        <dbReference type="ARBA" id="ARBA00022840"/>
    </source>
</evidence>
<dbReference type="PANTHER" id="PTHR43820:SF4">
    <property type="entry name" value="HIGH-AFFINITY BRANCHED-CHAIN AMINO ACID TRANSPORT ATP-BINDING PROTEIN LIVF"/>
    <property type="match status" value="1"/>
</dbReference>
<dbReference type="CDD" id="cd03224">
    <property type="entry name" value="ABC_TM1139_LivF_branched"/>
    <property type="match status" value="1"/>
</dbReference>
<evidence type="ECO:0000313" key="7">
    <source>
        <dbReference type="EMBL" id="CAA9226381.1"/>
    </source>
</evidence>
<comment type="similarity">
    <text evidence="1">Belongs to the ABC transporter superfamily.</text>
</comment>
<sequence length="278" mass="29931">MDNEGASLLDRAANRTILAVNGLEVVYDDATLVLRGVSVEVPAGAVVAILGANGAGKTTLLRAVTGLLGLHRGRITKGTVAVDGQRVTGADPASLVRKGLAQVMEGRRIFAELTVDENLRAGAFTVRSKVARTDAHQRVMDLFPQLASRRGQVAGYLSGGEQQMLAIGRALMQAPRLLLLDEPSLGLAPRIVEQIADIVRTVNDQGQSVLLIEQNAAMALSVADHGYVLENGRVVKEGEGARLAEDRDIQEFYLGVGEAGRRSFRDVKSYRRRRRWAS</sequence>
<protein>
    <submittedName>
        <fullName evidence="7">Branched-chain amino acid transport ATP-binding protein LivF</fullName>
    </submittedName>
</protein>
<evidence type="ECO:0000256" key="5">
    <source>
        <dbReference type="ARBA" id="ARBA00022970"/>
    </source>
</evidence>
<evidence type="ECO:0000256" key="1">
    <source>
        <dbReference type="ARBA" id="ARBA00005417"/>
    </source>
</evidence>
<dbReference type="GO" id="GO:0015658">
    <property type="term" value="F:branched-chain amino acid transmembrane transporter activity"/>
    <property type="evidence" value="ECO:0007669"/>
    <property type="project" value="TreeGrafter"/>
</dbReference>
<dbReference type="PROSITE" id="PS00211">
    <property type="entry name" value="ABC_TRANSPORTER_1"/>
    <property type="match status" value="1"/>
</dbReference>
<dbReference type="Pfam" id="PF00005">
    <property type="entry name" value="ABC_tran"/>
    <property type="match status" value="1"/>
</dbReference>
<dbReference type="GO" id="GO:0015807">
    <property type="term" value="P:L-amino acid transport"/>
    <property type="evidence" value="ECO:0007669"/>
    <property type="project" value="TreeGrafter"/>
</dbReference>
<dbReference type="SUPFAM" id="SSF52540">
    <property type="entry name" value="P-loop containing nucleoside triphosphate hydrolases"/>
    <property type="match status" value="1"/>
</dbReference>
<dbReference type="SMART" id="SM00382">
    <property type="entry name" value="AAA"/>
    <property type="match status" value="1"/>
</dbReference>
<evidence type="ECO:0000259" key="6">
    <source>
        <dbReference type="PROSITE" id="PS50893"/>
    </source>
</evidence>
<dbReference type="EMBL" id="CADCSZ010000058">
    <property type="protein sequence ID" value="CAA9226381.1"/>
    <property type="molecule type" value="Genomic_DNA"/>
</dbReference>
<dbReference type="AlphaFoldDB" id="A0A6J4HM38"/>
<dbReference type="InterPro" id="IPR003593">
    <property type="entry name" value="AAA+_ATPase"/>
</dbReference>
<dbReference type="InterPro" id="IPR003439">
    <property type="entry name" value="ABC_transporter-like_ATP-bd"/>
</dbReference>
<dbReference type="PROSITE" id="PS50893">
    <property type="entry name" value="ABC_TRANSPORTER_2"/>
    <property type="match status" value="1"/>
</dbReference>
<keyword evidence="3" id="KW-0547">Nucleotide-binding</keyword>
<accession>A0A6J4HM38</accession>
<keyword evidence="4 7" id="KW-0067">ATP-binding</keyword>
<proteinExistence type="inferred from homology"/>
<organism evidence="7">
    <name type="scientific">uncultured Acidimicrobiales bacterium</name>
    <dbReference type="NCBI Taxonomy" id="310071"/>
    <lineage>
        <taxon>Bacteria</taxon>
        <taxon>Bacillati</taxon>
        <taxon>Actinomycetota</taxon>
        <taxon>Acidimicrobiia</taxon>
        <taxon>Acidimicrobiales</taxon>
        <taxon>environmental samples</taxon>
    </lineage>
</organism>
<dbReference type="InterPro" id="IPR027417">
    <property type="entry name" value="P-loop_NTPase"/>
</dbReference>
<name>A0A6J4HM38_9ACTN</name>
<feature type="domain" description="ABC transporter" evidence="6">
    <location>
        <begin position="18"/>
        <end position="256"/>
    </location>
</feature>